<sequence length="148" mass="16154">MHLTTITSLLLSLYLASATPMAITERTPGPDDTSPNLLARRPCYEGGKTWGDNASDAIAKVSVWCNGGGGGGNGNYGPYAERRGCFNARYGNNRYNFKILNDGNQSHNLSPAVCEELLWEHIYNCRHGGWGKPVAQWESTSDVNEGRC</sequence>
<feature type="chain" id="PRO_5035439214" description="Glycan binding protein Y3-like domain-containing protein" evidence="1">
    <location>
        <begin position="19"/>
        <end position="148"/>
    </location>
</feature>
<evidence type="ECO:0000256" key="1">
    <source>
        <dbReference type="SAM" id="SignalP"/>
    </source>
</evidence>
<dbReference type="InterPro" id="IPR054443">
    <property type="entry name" value="Y3-like_dom"/>
</dbReference>
<evidence type="ECO:0000259" key="2">
    <source>
        <dbReference type="Pfam" id="PF22803"/>
    </source>
</evidence>
<organism evidence="3 4">
    <name type="scientific">Plectosphaerella cucumerina</name>
    <dbReference type="NCBI Taxonomy" id="40658"/>
    <lineage>
        <taxon>Eukaryota</taxon>
        <taxon>Fungi</taxon>
        <taxon>Dikarya</taxon>
        <taxon>Ascomycota</taxon>
        <taxon>Pezizomycotina</taxon>
        <taxon>Sordariomycetes</taxon>
        <taxon>Hypocreomycetidae</taxon>
        <taxon>Glomerellales</taxon>
        <taxon>Plectosphaerellaceae</taxon>
        <taxon>Plectosphaerella</taxon>
    </lineage>
</organism>
<comment type="caution">
    <text evidence="3">The sequence shown here is derived from an EMBL/GenBank/DDBJ whole genome shotgun (WGS) entry which is preliminary data.</text>
</comment>
<evidence type="ECO:0000313" key="4">
    <source>
        <dbReference type="Proteomes" id="UP000813385"/>
    </source>
</evidence>
<gene>
    <name evidence="3" type="ORF">B0T11DRAFT_326395</name>
</gene>
<dbReference type="EMBL" id="JAGPXD010000002">
    <property type="protein sequence ID" value="KAH7368194.1"/>
    <property type="molecule type" value="Genomic_DNA"/>
</dbReference>
<dbReference type="Pfam" id="PF22803">
    <property type="entry name" value="GBD_Y3"/>
    <property type="match status" value="1"/>
</dbReference>
<evidence type="ECO:0000313" key="3">
    <source>
        <dbReference type="EMBL" id="KAH7368194.1"/>
    </source>
</evidence>
<name>A0A8K0TJA3_9PEZI</name>
<dbReference type="AlphaFoldDB" id="A0A8K0TJA3"/>
<accession>A0A8K0TJA3</accession>
<proteinExistence type="predicted"/>
<feature type="domain" description="Glycan binding protein Y3-like" evidence="2">
    <location>
        <begin position="78"/>
        <end position="148"/>
    </location>
</feature>
<protein>
    <recommendedName>
        <fullName evidence="2">Glycan binding protein Y3-like domain-containing protein</fullName>
    </recommendedName>
</protein>
<keyword evidence="4" id="KW-1185">Reference proteome</keyword>
<dbReference type="Proteomes" id="UP000813385">
    <property type="component" value="Unassembled WGS sequence"/>
</dbReference>
<feature type="signal peptide" evidence="1">
    <location>
        <begin position="1"/>
        <end position="18"/>
    </location>
</feature>
<keyword evidence="1" id="KW-0732">Signal</keyword>
<reference evidence="3" key="1">
    <citation type="journal article" date="2021" name="Nat. Commun.">
        <title>Genetic determinants of endophytism in the Arabidopsis root mycobiome.</title>
        <authorList>
            <person name="Mesny F."/>
            <person name="Miyauchi S."/>
            <person name="Thiergart T."/>
            <person name="Pickel B."/>
            <person name="Atanasova L."/>
            <person name="Karlsson M."/>
            <person name="Huettel B."/>
            <person name="Barry K.W."/>
            <person name="Haridas S."/>
            <person name="Chen C."/>
            <person name="Bauer D."/>
            <person name="Andreopoulos W."/>
            <person name="Pangilinan J."/>
            <person name="LaButti K."/>
            <person name="Riley R."/>
            <person name="Lipzen A."/>
            <person name="Clum A."/>
            <person name="Drula E."/>
            <person name="Henrissat B."/>
            <person name="Kohler A."/>
            <person name="Grigoriev I.V."/>
            <person name="Martin F.M."/>
            <person name="Hacquard S."/>
        </authorList>
    </citation>
    <scope>NUCLEOTIDE SEQUENCE</scope>
    <source>
        <strain evidence="3">MPI-CAGE-AT-0016</strain>
    </source>
</reference>